<dbReference type="STRING" id="489703.SAMN04488038_113114"/>
<comment type="function">
    <text evidence="2">Together with LptE, is involved in the assembly of lipopolysaccharide (LPS) at the surface of the outer membrane.</text>
</comment>
<evidence type="ECO:0000259" key="3">
    <source>
        <dbReference type="Pfam" id="PF04453"/>
    </source>
</evidence>
<dbReference type="InterPro" id="IPR050218">
    <property type="entry name" value="LptD"/>
</dbReference>
<keyword evidence="5" id="KW-1185">Reference proteome</keyword>
<dbReference type="Proteomes" id="UP000199233">
    <property type="component" value="Unassembled WGS sequence"/>
</dbReference>
<name>A0A1H9KHV8_9GAMM</name>
<keyword evidence="1 2" id="KW-0998">Cell outer membrane</keyword>
<sequence precursor="true">MSSLRLLPLACPALALLLASTALAQNTLPTLGQYGKRPEEKINASCAQLSDSLPPLTASGDDKVTLTADQVDLSQDGLSKLLGAVKLRRGLTEVSANQIDYDNNREVAIINSESLFRSEILLVDSQQAEISFADKSGLFKDNAFTLLSHPARGNSRRLWLSADKTARLADARFTSCAPGNDSWYLEASRIDIDQDKGVGTARNAQLRFQDVPIFYSPWLQFPVDDARHSGMLFPVIADTKRTGIDIRTPLYLNLAPNYDLTLTPRFMSDRGLALNSAGRYLFPRAEGDLGYQVLNHDRATDSRRDYLYWNHEELISRRLALETHYANVSDPTYFEDLGGTIDLSSISYLERSARLTYQAPASYSIQALVQDYQKIASNLVAGEEPYRRLPQLVFNAQTRNSYYHTRAGFIGEFSNFTRSNSVQGLRYDLDPYLKMERDSVAWYSKTQLDYRYTGYALHDATAGQPQSPSRTLPVLSTEYGLRFERQLADGTPQTLQPQFFYLYVPYRDQSELPVFDSGEPDFDITQLFARNRFSGLDRISDANEFALALTGRQLDMSDGSVKAAVTLGQLYRISAPRVSLPGESPPDSGATDFVGGLDYKLSEHWGTRLQTQWSPADARFSRNAAALRYTGDGKQLFQATYRYRSGSFEQTDLLAITPLAYGFSFSGRWRYSLRDRQSLDTYSALRFDTCCWAVDFAFRRHIVDSQGNFDNGYYIQLELKGLGQLGSGFPNLRVDNDVY</sequence>
<evidence type="ECO:0000256" key="2">
    <source>
        <dbReference type="HAMAP-Rule" id="MF_01411"/>
    </source>
</evidence>
<evidence type="ECO:0000256" key="1">
    <source>
        <dbReference type="ARBA" id="ARBA00023237"/>
    </source>
</evidence>
<dbReference type="InterPro" id="IPR007543">
    <property type="entry name" value="LptD_C"/>
</dbReference>
<comment type="caution">
    <text evidence="2">Lacks conserved residue(s) required for the propagation of feature annotation.</text>
</comment>
<keyword evidence="2" id="KW-0472">Membrane</keyword>
<accession>A0A1H9KHV8</accession>
<dbReference type="HAMAP" id="MF_01411">
    <property type="entry name" value="LPS_assembly_LptD"/>
    <property type="match status" value="1"/>
</dbReference>
<proteinExistence type="inferred from homology"/>
<evidence type="ECO:0000313" key="4">
    <source>
        <dbReference type="EMBL" id="SEQ98525.1"/>
    </source>
</evidence>
<dbReference type="GO" id="GO:0015920">
    <property type="term" value="P:lipopolysaccharide transport"/>
    <property type="evidence" value="ECO:0007669"/>
    <property type="project" value="InterPro"/>
</dbReference>
<dbReference type="AlphaFoldDB" id="A0A1H9KHV8"/>
<dbReference type="PANTHER" id="PTHR30189:SF1">
    <property type="entry name" value="LPS-ASSEMBLY PROTEIN LPTD"/>
    <property type="match status" value="1"/>
</dbReference>
<feature type="signal peptide" evidence="2">
    <location>
        <begin position="1"/>
        <end position="24"/>
    </location>
</feature>
<feature type="domain" description="LptD C-terminal" evidence="3">
    <location>
        <begin position="303"/>
        <end position="651"/>
    </location>
</feature>
<dbReference type="RefSeq" id="WP_245732578.1">
    <property type="nucleotide sequence ID" value="NZ_FOFS01000013.1"/>
</dbReference>
<dbReference type="GO" id="GO:0043165">
    <property type="term" value="P:Gram-negative-bacterium-type cell outer membrane assembly"/>
    <property type="evidence" value="ECO:0007669"/>
    <property type="project" value="UniProtKB-UniRule"/>
</dbReference>
<comment type="similarity">
    <text evidence="2">Belongs to the LptD family.</text>
</comment>
<comment type="subcellular location">
    <subcellularLocation>
        <location evidence="2">Cell outer membrane</location>
    </subcellularLocation>
</comment>
<reference evidence="4 5" key="1">
    <citation type="submission" date="2016-10" db="EMBL/GenBank/DDBJ databases">
        <authorList>
            <person name="de Groot N.N."/>
        </authorList>
    </citation>
    <scope>NUCLEOTIDE SEQUENCE [LARGE SCALE GENOMIC DNA]</scope>
    <source>
        <strain evidence="4 5">DSM 25927</strain>
    </source>
</reference>
<dbReference type="Pfam" id="PF04453">
    <property type="entry name" value="LptD"/>
    <property type="match status" value="1"/>
</dbReference>
<keyword evidence="2" id="KW-0732">Signal</keyword>
<evidence type="ECO:0000313" key="5">
    <source>
        <dbReference type="Proteomes" id="UP000199233"/>
    </source>
</evidence>
<gene>
    <name evidence="2" type="primary">lptD</name>
    <name evidence="4" type="ORF">SAMN04488038_113114</name>
</gene>
<dbReference type="InterPro" id="IPR020889">
    <property type="entry name" value="LipoPS_assembly_LptD"/>
</dbReference>
<dbReference type="GO" id="GO:0009279">
    <property type="term" value="C:cell outer membrane"/>
    <property type="evidence" value="ECO:0007669"/>
    <property type="project" value="UniProtKB-SubCell"/>
</dbReference>
<dbReference type="PANTHER" id="PTHR30189">
    <property type="entry name" value="LPS-ASSEMBLY PROTEIN"/>
    <property type="match status" value="1"/>
</dbReference>
<dbReference type="GO" id="GO:1990351">
    <property type="term" value="C:transporter complex"/>
    <property type="evidence" value="ECO:0007669"/>
    <property type="project" value="TreeGrafter"/>
</dbReference>
<feature type="chain" id="PRO_5011803053" description="LPS-assembly protein LptD" evidence="2">
    <location>
        <begin position="25"/>
        <end position="739"/>
    </location>
</feature>
<dbReference type="EMBL" id="FOFS01000013">
    <property type="protein sequence ID" value="SEQ98525.1"/>
    <property type="molecule type" value="Genomic_DNA"/>
</dbReference>
<protein>
    <recommendedName>
        <fullName evidence="2">LPS-assembly protein LptD</fullName>
    </recommendedName>
</protein>
<organism evidence="4 5">
    <name type="scientific">Solimonas aquatica</name>
    <dbReference type="NCBI Taxonomy" id="489703"/>
    <lineage>
        <taxon>Bacteria</taxon>
        <taxon>Pseudomonadati</taxon>
        <taxon>Pseudomonadota</taxon>
        <taxon>Gammaproteobacteria</taxon>
        <taxon>Nevskiales</taxon>
        <taxon>Nevskiaceae</taxon>
        <taxon>Solimonas</taxon>
    </lineage>
</organism>
<comment type="subunit">
    <text evidence="2">Component of the lipopolysaccharide transport and assembly complex. Interacts with LptE and LptA.</text>
</comment>